<evidence type="ECO:0000256" key="3">
    <source>
        <dbReference type="ARBA" id="ARBA00022553"/>
    </source>
</evidence>
<protein>
    <recommendedName>
        <fullName evidence="2">histidine kinase</fullName>
        <ecNumber evidence="2">2.7.13.3</ecNumber>
    </recommendedName>
</protein>
<keyword evidence="15" id="KW-1185">Reference proteome</keyword>
<dbReference type="Gene3D" id="3.30.565.10">
    <property type="entry name" value="Histidine kinase-like ATPase, C-terminal domain"/>
    <property type="match status" value="1"/>
</dbReference>
<dbReference type="Pfam" id="PF07730">
    <property type="entry name" value="HisKA_3"/>
    <property type="match status" value="1"/>
</dbReference>
<evidence type="ECO:0000259" key="13">
    <source>
        <dbReference type="Pfam" id="PF07730"/>
    </source>
</evidence>
<keyword evidence="10" id="KW-0812">Transmembrane</keyword>
<dbReference type="RefSeq" id="WP_386186980.1">
    <property type="nucleotide sequence ID" value="NZ_JBHSBC010000001.1"/>
</dbReference>
<evidence type="ECO:0000256" key="4">
    <source>
        <dbReference type="ARBA" id="ARBA00022679"/>
    </source>
</evidence>
<dbReference type="EMBL" id="JBHSBC010000001">
    <property type="protein sequence ID" value="MFC3978740.1"/>
    <property type="molecule type" value="Genomic_DNA"/>
</dbReference>
<evidence type="ECO:0000256" key="1">
    <source>
        <dbReference type="ARBA" id="ARBA00000085"/>
    </source>
</evidence>
<evidence type="ECO:0000256" key="2">
    <source>
        <dbReference type="ARBA" id="ARBA00012438"/>
    </source>
</evidence>
<dbReference type="PANTHER" id="PTHR24421">
    <property type="entry name" value="NITRATE/NITRITE SENSOR PROTEIN NARX-RELATED"/>
    <property type="match status" value="1"/>
</dbReference>
<dbReference type="InterPro" id="IPR011712">
    <property type="entry name" value="Sig_transdc_His_kin_sub3_dim/P"/>
</dbReference>
<evidence type="ECO:0000259" key="12">
    <source>
        <dbReference type="Pfam" id="PF02518"/>
    </source>
</evidence>
<sequence>MSLTLGCCLAALVTVAALYALALYGTAGTAAAGAVAVTLVVAITIGVVNGSLRDAAGFGTLAAGAAAVVWSLGRSHRRRRTGRASLAAYRAASAAIPRLAATTERDRLAAELHDVAAHRLTGIAVASAAALRLADPVMTAEATAHAAEAGRLAVAELDRLARIDRRGGETTLADVDALAGHHPGADYRRTAASAPPGTAALALRIVRESLTNAMRYATGAAVRVRVEENAGHLVVTVTDGGGPAAGGLGTGTGLASLGRAVRAVGGTLSAGPEGAGWAVRAALPLPSPATGPAAPTASSTSPEPPRPLWSRRTAGWRGAAALDWALVVLAVALPAGFGLLATEAPRPFVSPASGTLLLVLLVLHALPLRGRRLAPKLSLAVAQGTLLAWLACDAAGLTVPHSAQLVLVCWWVELTLLYTVGAYGSRGWPAPLVVAGLAAFPLVPGMTGPPLAVWATLSAGMAVPTGLAWGSGLLVGGRRRRRWRAEALDRERLDRRTAEAAGAERNRIAAGLRRTAGARARAVVEASEQGRLDLVLTESRAGLTALRELLDELRGGCDLADDTPPPVVAGIAALAVRRGAFVEHEGRRRPLPATVEVAAYRLAEALLADGVTVTVTYRDDGLVLSGPGEARKVRAMVDAAGGTVTETKDGIRVWLPEVFPA</sequence>
<feature type="transmembrane region" description="Helical" evidence="10">
    <location>
        <begin position="403"/>
        <end position="421"/>
    </location>
</feature>
<evidence type="ECO:0000256" key="11">
    <source>
        <dbReference type="SAM" id="SignalP"/>
    </source>
</evidence>
<dbReference type="PANTHER" id="PTHR24421:SF10">
    <property type="entry name" value="NITRATE_NITRITE SENSOR PROTEIN NARQ"/>
    <property type="match status" value="1"/>
</dbReference>
<feature type="transmembrane region" description="Helical" evidence="10">
    <location>
        <begin position="321"/>
        <end position="342"/>
    </location>
</feature>
<comment type="caution">
    <text evidence="14">The sequence shown here is derived from an EMBL/GenBank/DDBJ whole genome shotgun (WGS) entry which is preliminary data.</text>
</comment>
<feature type="transmembrane region" description="Helical" evidence="10">
    <location>
        <begin position="452"/>
        <end position="475"/>
    </location>
</feature>
<feature type="compositionally biased region" description="Low complexity" evidence="9">
    <location>
        <begin position="288"/>
        <end position="301"/>
    </location>
</feature>
<dbReference type="CDD" id="cd16917">
    <property type="entry name" value="HATPase_UhpB-NarQ-NarX-like"/>
    <property type="match status" value="1"/>
</dbReference>
<feature type="domain" description="Signal transduction histidine kinase subgroup 3 dimerisation and phosphoacceptor" evidence="13">
    <location>
        <begin position="104"/>
        <end position="160"/>
    </location>
</feature>
<dbReference type="InterPro" id="IPR050482">
    <property type="entry name" value="Sensor_HK_TwoCompSys"/>
</dbReference>
<name>A0ABV8ETP0_9ACTN</name>
<feature type="transmembrane region" description="Helical" evidence="10">
    <location>
        <begin position="348"/>
        <end position="366"/>
    </location>
</feature>
<dbReference type="Pfam" id="PF02518">
    <property type="entry name" value="HATPase_c"/>
    <property type="match status" value="1"/>
</dbReference>
<feature type="transmembrane region" description="Helical" evidence="10">
    <location>
        <begin position="55"/>
        <end position="73"/>
    </location>
</feature>
<comment type="catalytic activity">
    <reaction evidence="1">
        <text>ATP + protein L-histidine = ADP + protein N-phospho-L-histidine.</text>
        <dbReference type="EC" id="2.7.13.3"/>
    </reaction>
</comment>
<keyword evidence="8" id="KW-0902">Two-component regulatory system</keyword>
<keyword evidence="11" id="KW-0732">Signal</keyword>
<dbReference type="Proteomes" id="UP001595698">
    <property type="component" value="Unassembled WGS sequence"/>
</dbReference>
<feature type="chain" id="PRO_5046123879" description="histidine kinase" evidence="11">
    <location>
        <begin position="23"/>
        <end position="661"/>
    </location>
</feature>
<dbReference type="SUPFAM" id="SSF55874">
    <property type="entry name" value="ATPase domain of HSP90 chaperone/DNA topoisomerase II/histidine kinase"/>
    <property type="match status" value="1"/>
</dbReference>
<evidence type="ECO:0000256" key="5">
    <source>
        <dbReference type="ARBA" id="ARBA00022741"/>
    </source>
</evidence>
<feature type="transmembrane region" description="Helical" evidence="10">
    <location>
        <begin position="428"/>
        <end position="446"/>
    </location>
</feature>
<dbReference type="Gene3D" id="1.20.5.1930">
    <property type="match status" value="1"/>
</dbReference>
<keyword evidence="5" id="KW-0547">Nucleotide-binding</keyword>
<evidence type="ECO:0000256" key="9">
    <source>
        <dbReference type="SAM" id="MobiDB-lite"/>
    </source>
</evidence>
<organism evidence="14 15">
    <name type="scientific">Streptosporangium jomthongense</name>
    <dbReference type="NCBI Taxonomy" id="1193683"/>
    <lineage>
        <taxon>Bacteria</taxon>
        <taxon>Bacillati</taxon>
        <taxon>Actinomycetota</taxon>
        <taxon>Actinomycetes</taxon>
        <taxon>Streptosporangiales</taxon>
        <taxon>Streptosporangiaceae</taxon>
        <taxon>Streptosporangium</taxon>
    </lineage>
</organism>
<gene>
    <name evidence="14" type="ORF">ACFOYY_01295</name>
</gene>
<keyword evidence="7 14" id="KW-0067">ATP-binding</keyword>
<evidence type="ECO:0000256" key="6">
    <source>
        <dbReference type="ARBA" id="ARBA00022777"/>
    </source>
</evidence>
<feature type="domain" description="Histidine kinase/HSP90-like ATPase" evidence="12">
    <location>
        <begin position="202"/>
        <end position="286"/>
    </location>
</feature>
<feature type="region of interest" description="Disordered" evidence="9">
    <location>
        <begin position="288"/>
        <end position="310"/>
    </location>
</feature>
<keyword evidence="6" id="KW-0418">Kinase</keyword>
<keyword evidence="3" id="KW-0597">Phosphoprotein</keyword>
<feature type="signal peptide" evidence="11">
    <location>
        <begin position="1"/>
        <end position="22"/>
    </location>
</feature>
<evidence type="ECO:0000256" key="7">
    <source>
        <dbReference type="ARBA" id="ARBA00022840"/>
    </source>
</evidence>
<evidence type="ECO:0000313" key="15">
    <source>
        <dbReference type="Proteomes" id="UP001595698"/>
    </source>
</evidence>
<keyword evidence="10" id="KW-0472">Membrane</keyword>
<accession>A0ABV8ETP0</accession>
<keyword evidence="10" id="KW-1133">Transmembrane helix</keyword>
<dbReference type="GO" id="GO:0005524">
    <property type="term" value="F:ATP binding"/>
    <property type="evidence" value="ECO:0007669"/>
    <property type="project" value="UniProtKB-KW"/>
</dbReference>
<evidence type="ECO:0000256" key="10">
    <source>
        <dbReference type="SAM" id="Phobius"/>
    </source>
</evidence>
<evidence type="ECO:0000313" key="14">
    <source>
        <dbReference type="EMBL" id="MFC3978740.1"/>
    </source>
</evidence>
<reference evidence="15" key="1">
    <citation type="journal article" date="2019" name="Int. J. Syst. Evol. Microbiol.">
        <title>The Global Catalogue of Microorganisms (GCM) 10K type strain sequencing project: providing services to taxonomists for standard genome sequencing and annotation.</title>
        <authorList>
            <consortium name="The Broad Institute Genomics Platform"/>
            <consortium name="The Broad Institute Genome Sequencing Center for Infectious Disease"/>
            <person name="Wu L."/>
            <person name="Ma J."/>
        </authorList>
    </citation>
    <scope>NUCLEOTIDE SEQUENCE [LARGE SCALE GENOMIC DNA]</scope>
    <source>
        <strain evidence="15">TBRC 7912</strain>
    </source>
</reference>
<keyword evidence="4" id="KW-0808">Transferase</keyword>
<dbReference type="EC" id="2.7.13.3" evidence="2"/>
<evidence type="ECO:0000256" key="8">
    <source>
        <dbReference type="ARBA" id="ARBA00023012"/>
    </source>
</evidence>
<feature type="transmembrane region" description="Helical" evidence="10">
    <location>
        <begin position="378"/>
        <end position="397"/>
    </location>
</feature>
<dbReference type="InterPro" id="IPR003594">
    <property type="entry name" value="HATPase_dom"/>
</dbReference>
<dbReference type="InterPro" id="IPR036890">
    <property type="entry name" value="HATPase_C_sf"/>
</dbReference>
<proteinExistence type="predicted"/>